<name>D1BBM4_SANKS</name>
<protein>
    <submittedName>
        <fullName evidence="1">Uncharacterized protein</fullName>
    </submittedName>
</protein>
<dbReference type="STRING" id="446469.Sked_28930"/>
<dbReference type="OrthoDB" id="5147654at2"/>
<dbReference type="EMBL" id="CP001819">
    <property type="protein sequence ID" value="ACZ22795.1"/>
    <property type="molecule type" value="Genomic_DNA"/>
</dbReference>
<dbReference type="eggNOG" id="ENOG502ZWFQ">
    <property type="taxonomic scope" value="Bacteria"/>
</dbReference>
<accession>D1BBM4</accession>
<reference evidence="1 2" key="1">
    <citation type="journal article" date="2009" name="Stand. Genomic Sci.">
        <title>Complete genome sequence of Sanguibacter keddieii type strain (ST-74).</title>
        <authorList>
            <person name="Ivanova N."/>
            <person name="Sikorski J."/>
            <person name="Sims D."/>
            <person name="Brettin T."/>
            <person name="Detter J.C."/>
            <person name="Han C."/>
            <person name="Lapidus A."/>
            <person name="Copeland A."/>
            <person name="Glavina Del Rio T."/>
            <person name="Nolan M."/>
            <person name="Chen F."/>
            <person name="Lucas S."/>
            <person name="Tice H."/>
            <person name="Cheng J.F."/>
            <person name="Bruce D."/>
            <person name="Goodwin L."/>
            <person name="Pitluck S."/>
            <person name="Pati A."/>
            <person name="Mavromatis K."/>
            <person name="Chen A."/>
            <person name="Palaniappan K."/>
            <person name="D'haeseleer P."/>
            <person name="Chain P."/>
            <person name="Bristow J."/>
            <person name="Eisen J.A."/>
            <person name="Markowitz V."/>
            <person name="Hugenholtz P."/>
            <person name="Goker M."/>
            <person name="Pukall R."/>
            <person name="Klenk H.P."/>
            <person name="Kyrpides N.C."/>
        </authorList>
    </citation>
    <scope>NUCLEOTIDE SEQUENCE [LARGE SCALE GENOMIC DNA]</scope>
    <source>
        <strain evidence="2">ATCC 51767 / DSM 10542 / NCFB 3025 / ST-74</strain>
    </source>
</reference>
<proteinExistence type="predicted"/>
<evidence type="ECO:0000313" key="1">
    <source>
        <dbReference type="EMBL" id="ACZ22795.1"/>
    </source>
</evidence>
<keyword evidence="2" id="KW-1185">Reference proteome</keyword>
<organism evidence="1 2">
    <name type="scientific">Sanguibacter keddieii (strain ATCC 51767 / DSM 10542 / NCFB 3025 / ST-74)</name>
    <dbReference type="NCBI Taxonomy" id="446469"/>
    <lineage>
        <taxon>Bacteria</taxon>
        <taxon>Bacillati</taxon>
        <taxon>Actinomycetota</taxon>
        <taxon>Actinomycetes</taxon>
        <taxon>Micrococcales</taxon>
        <taxon>Sanguibacteraceae</taxon>
        <taxon>Sanguibacter</taxon>
    </lineage>
</organism>
<dbReference type="HOGENOM" id="CLU_1110783_0_0_11"/>
<dbReference type="Proteomes" id="UP000000322">
    <property type="component" value="Chromosome"/>
</dbReference>
<dbReference type="RefSeq" id="WP_012867864.1">
    <property type="nucleotide sequence ID" value="NC_013521.1"/>
</dbReference>
<dbReference type="AlphaFoldDB" id="D1BBM4"/>
<dbReference type="KEGG" id="ske:Sked_28930"/>
<sequence length="250" mass="26743">MTGLIALPTPSAVGVTIAPDGERSFSLSTADVAWTERALTVDDLPDAFRKVAPDAGVLAEAVVALHGAARKTESTFEQRRDAFRAYEDRIVVARITRPLSAVQGKSFLSPAGPWSVAATRLVVATGTRAVRKTGTVSPGRLVAPPTGAGTGRAPKREHAAAIEAEAYLPMVVRSGLQSAVPKPVGHTGSLLLWTTPAGRRQRVEVMRSDTRTAVVVRAERPDRPDADWSVVQWTYQLRGTAHEIERGSRP</sequence>
<gene>
    <name evidence="1" type="ordered locus">Sked_28930</name>
</gene>
<evidence type="ECO:0000313" key="2">
    <source>
        <dbReference type="Proteomes" id="UP000000322"/>
    </source>
</evidence>